<dbReference type="AlphaFoldDB" id="A0A4T1ZVF2"/>
<dbReference type="EMBL" id="RFLV01000002">
    <property type="protein sequence ID" value="TIH08383.1"/>
    <property type="molecule type" value="Genomic_DNA"/>
</dbReference>
<accession>A0A4T1ZVF2</accession>
<protein>
    <recommendedName>
        <fullName evidence="3">Co-chaperone DjlA N-terminal domain-containing protein</fullName>
    </recommendedName>
</protein>
<dbReference type="Proteomes" id="UP000307541">
    <property type="component" value="Unassembled WGS sequence"/>
</dbReference>
<evidence type="ECO:0000313" key="1">
    <source>
        <dbReference type="EMBL" id="TIH08383.1"/>
    </source>
</evidence>
<proteinExistence type="predicted"/>
<comment type="caution">
    <text evidence="1">The sequence shown here is derived from an EMBL/GenBank/DDBJ whole genome shotgun (WGS) entry which is preliminary data.</text>
</comment>
<reference evidence="1 2" key="1">
    <citation type="submission" date="2018-10" db="EMBL/GenBank/DDBJ databases">
        <title>Pseudomonas leptonychotis sp. nov., isolated from Weddell seals in Antarctica.</title>
        <authorList>
            <person name="Novakova D."/>
            <person name="Svec P."/>
            <person name="Kralova S."/>
            <person name="Kristofova L."/>
            <person name="Zeman M."/>
            <person name="Pantucek R."/>
            <person name="Maslanova I."/>
            <person name="Sedlacek I."/>
        </authorList>
    </citation>
    <scope>NUCLEOTIDE SEQUENCE [LARGE SCALE GENOMIC DNA]</scope>
    <source>
        <strain evidence="1 2">CCM 8849</strain>
    </source>
</reference>
<keyword evidence="2" id="KW-1185">Reference proteome</keyword>
<sequence>MITAQHILQRHNLPANYLYLLELIPLIEMVWVDGKNQHQEILILQEFTVKHLAMLSRDAGGLEVISVAEANRFVDFFLTHRPDPSLLAELKELAFERLQARADKQHNQTIIAHCMDIAAACVLEYPYHASERIRVEEKALLQEIIAALDLPESQAD</sequence>
<organism evidence="1 2">
    <name type="scientific">Pseudomonas leptonychotis</name>
    <dbReference type="NCBI Taxonomy" id="2448482"/>
    <lineage>
        <taxon>Bacteria</taxon>
        <taxon>Pseudomonadati</taxon>
        <taxon>Pseudomonadota</taxon>
        <taxon>Gammaproteobacteria</taxon>
        <taxon>Pseudomonadales</taxon>
        <taxon>Pseudomonadaceae</taxon>
        <taxon>Pseudomonas</taxon>
    </lineage>
</organism>
<name>A0A4T1ZVF2_9PSED</name>
<dbReference type="OrthoDB" id="6198674at2"/>
<gene>
    <name evidence="1" type="ORF">D8779_12785</name>
</gene>
<evidence type="ECO:0000313" key="2">
    <source>
        <dbReference type="Proteomes" id="UP000307541"/>
    </source>
</evidence>
<evidence type="ECO:0008006" key="3">
    <source>
        <dbReference type="Google" id="ProtNLM"/>
    </source>
</evidence>
<dbReference type="RefSeq" id="WP_136664862.1">
    <property type="nucleotide sequence ID" value="NZ_RFLV01000002.1"/>
</dbReference>